<dbReference type="AlphaFoldDB" id="A0A392SAH8"/>
<proteinExistence type="predicted"/>
<evidence type="ECO:0000313" key="2">
    <source>
        <dbReference type="Proteomes" id="UP000265520"/>
    </source>
</evidence>
<sequence length="16" mass="1862">GWLYGIGLTEVVKLKW</sequence>
<protein>
    <submittedName>
        <fullName evidence="1">Uncharacterized protein</fullName>
    </submittedName>
</protein>
<dbReference type="Proteomes" id="UP000265520">
    <property type="component" value="Unassembled WGS sequence"/>
</dbReference>
<comment type="caution">
    <text evidence="1">The sequence shown here is derived from an EMBL/GenBank/DDBJ whole genome shotgun (WGS) entry which is preliminary data.</text>
</comment>
<feature type="non-terminal residue" evidence="1">
    <location>
        <position position="1"/>
    </location>
</feature>
<organism evidence="1 2">
    <name type="scientific">Trifolium medium</name>
    <dbReference type="NCBI Taxonomy" id="97028"/>
    <lineage>
        <taxon>Eukaryota</taxon>
        <taxon>Viridiplantae</taxon>
        <taxon>Streptophyta</taxon>
        <taxon>Embryophyta</taxon>
        <taxon>Tracheophyta</taxon>
        <taxon>Spermatophyta</taxon>
        <taxon>Magnoliopsida</taxon>
        <taxon>eudicotyledons</taxon>
        <taxon>Gunneridae</taxon>
        <taxon>Pentapetalae</taxon>
        <taxon>rosids</taxon>
        <taxon>fabids</taxon>
        <taxon>Fabales</taxon>
        <taxon>Fabaceae</taxon>
        <taxon>Papilionoideae</taxon>
        <taxon>50 kb inversion clade</taxon>
        <taxon>NPAAA clade</taxon>
        <taxon>Hologalegina</taxon>
        <taxon>IRL clade</taxon>
        <taxon>Trifolieae</taxon>
        <taxon>Trifolium</taxon>
    </lineage>
</organism>
<accession>A0A392SAH8</accession>
<reference evidence="1 2" key="1">
    <citation type="journal article" date="2018" name="Front. Plant Sci.">
        <title>Red Clover (Trifolium pratense) and Zigzag Clover (T. medium) - A Picture of Genomic Similarities and Differences.</title>
        <authorList>
            <person name="Dluhosova J."/>
            <person name="Istvanek J."/>
            <person name="Nedelnik J."/>
            <person name="Repkova J."/>
        </authorList>
    </citation>
    <scope>NUCLEOTIDE SEQUENCE [LARGE SCALE GENOMIC DNA]</scope>
    <source>
        <strain evidence="2">cv. 10/8</strain>
        <tissue evidence="1">Leaf</tissue>
    </source>
</reference>
<evidence type="ECO:0000313" key="1">
    <source>
        <dbReference type="EMBL" id="MCI45472.1"/>
    </source>
</evidence>
<dbReference type="EMBL" id="LXQA010344719">
    <property type="protein sequence ID" value="MCI45472.1"/>
    <property type="molecule type" value="Genomic_DNA"/>
</dbReference>
<keyword evidence="2" id="KW-1185">Reference proteome</keyword>
<name>A0A392SAH8_9FABA</name>